<keyword evidence="3" id="KW-1185">Reference proteome</keyword>
<feature type="compositionally biased region" description="Basic and acidic residues" evidence="1">
    <location>
        <begin position="95"/>
        <end position="110"/>
    </location>
</feature>
<reference evidence="2" key="2">
    <citation type="submission" date="2022-01" db="EMBL/GenBank/DDBJ databases">
        <authorList>
            <person name="Yamashiro T."/>
            <person name="Shiraishi A."/>
            <person name="Satake H."/>
            <person name="Nakayama K."/>
        </authorList>
    </citation>
    <scope>NUCLEOTIDE SEQUENCE</scope>
</reference>
<evidence type="ECO:0000256" key="1">
    <source>
        <dbReference type="SAM" id="MobiDB-lite"/>
    </source>
</evidence>
<proteinExistence type="predicted"/>
<sequence>MDKQLQRCHYTCNCKKEETNKRMISKLEFVLIAHSANEHQLHSFNRSIQIATFECIAAIENKMRKLETLLPGGAEHQEARKGQFNEIKTTTEAQENNKDTQKGKPQLDDKGFVDSGCSRHMTGLGTFDGKLSENDGSSFVGDILESKAFRVPVLMTADTVQSIERKQFKLRLDANLRKIFSYLDSPTKCLQMIAVLKMLILKQCMKELLQYKTSTSFDIGGSPNGKKPIGTQNGFLQLTRKMKKCWHKDTRQEEVIDKETKEKCLLYMEPQLEEEFYKCLNHQDFNVHITRPSRQSFTQVVKGTFNEFIQAPENGNEKSLANYLLSNEVYVEDNLSFAQHNKDLYKDGDAEDVEYISYSL</sequence>
<gene>
    <name evidence="2" type="ORF">Tco_0895003</name>
</gene>
<comment type="caution">
    <text evidence="2">The sequence shown here is derived from an EMBL/GenBank/DDBJ whole genome shotgun (WGS) entry which is preliminary data.</text>
</comment>
<dbReference type="EMBL" id="BQNB010014185">
    <property type="protein sequence ID" value="GJT25066.1"/>
    <property type="molecule type" value="Genomic_DNA"/>
</dbReference>
<accession>A0ABQ5CGP1</accession>
<name>A0ABQ5CGP1_9ASTR</name>
<evidence type="ECO:0000313" key="2">
    <source>
        <dbReference type="EMBL" id="GJT25066.1"/>
    </source>
</evidence>
<reference evidence="2" key="1">
    <citation type="journal article" date="2022" name="Int. J. Mol. Sci.">
        <title>Draft Genome of Tanacetum Coccineum: Genomic Comparison of Closely Related Tanacetum-Family Plants.</title>
        <authorList>
            <person name="Yamashiro T."/>
            <person name="Shiraishi A."/>
            <person name="Nakayama K."/>
            <person name="Satake H."/>
        </authorList>
    </citation>
    <scope>NUCLEOTIDE SEQUENCE</scope>
</reference>
<organism evidence="2 3">
    <name type="scientific">Tanacetum coccineum</name>
    <dbReference type="NCBI Taxonomy" id="301880"/>
    <lineage>
        <taxon>Eukaryota</taxon>
        <taxon>Viridiplantae</taxon>
        <taxon>Streptophyta</taxon>
        <taxon>Embryophyta</taxon>
        <taxon>Tracheophyta</taxon>
        <taxon>Spermatophyta</taxon>
        <taxon>Magnoliopsida</taxon>
        <taxon>eudicotyledons</taxon>
        <taxon>Gunneridae</taxon>
        <taxon>Pentapetalae</taxon>
        <taxon>asterids</taxon>
        <taxon>campanulids</taxon>
        <taxon>Asterales</taxon>
        <taxon>Asteraceae</taxon>
        <taxon>Asteroideae</taxon>
        <taxon>Anthemideae</taxon>
        <taxon>Anthemidinae</taxon>
        <taxon>Tanacetum</taxon>
    </lineage>
</organism>
<evidence type="ECO:0000313" key="3">
    <source>
        <dbReference type="Proteomes" id="UP001151760"/>
    </source>
</evidence>
<feature type="region of interest" description="Disordered" evidence="1">
    <location>
        <begin position="91"/>
        <end position="110"/>
    </location>
</feature>
<dbReference type="Proteomes" id="UP001151760">
    <property type="component" value="Unassembled WGS sequence"/>
</dbReference>
<protein>
    <submittedName>
        <fullName evidence="2">Uncharacterized protein</fullName>
    </submittedName>
</protein>